<evidence type="ECO:0000313" key="1">
    <source>
        <dbReference type="EMBL" id="ETX00124.1"/>
    </source>
</evidence>
<dbReference type="Pfam" id="PF18306">
    <property type="entry name" value="LDcluster4"/>
    <property type="match status" value="1"/>
</dbReference>
<name>W4LPW7_ENTF1</name>
<dbReference type="PANTHER" id="PTHR43393:SF3">
    <property type="entry name" value="LYSINE DECARBOXYLASE-LIKE PROTEIN"/>
    <property type="match status" value="1"/>
</dbReference>
<dbReference type="GO" id="GO:0005829">
    <property type="term" value="C:cytosol"/>
    <property type="evidence" value="ECO:0007669"/>
    <property type="project" value="TreeGrafter"/>
</dbReference>
<accession>W4LPW7</accession>
<comment type="caution">
    <text evidence="1">The sequence shown here is derived from an EMBL/GenBank/DDBJ whole genome shotgun (WGS) entry which is preliminary data.</text>
</comment>
<dbReference type="EMBL" id="AZHW01000373">
    <property type="protein sequence ID" value="ETX00124.1"/>
    <property type="molecule type" value="Genomic_DNA"/>
</dbReference>
<organism evidence="1 2">
    <name type="scientific">Entotheonella factor</name>
    <dbReference type="NCBI Taxonomy" id="1429438"/>
    <lineage>
        <taxon>Bacteria</taxon>
        <taxon>Pseudomonadati</taxon>
        <taxon>Nitrospinota/Tectimicrobiota group</taxon>
        <taxon>Candidatus Tectimicrobiota</taxon>
        <taxon>Candidatus Entotheonellia</taxon>
        <taxon>Candidatus Entotheonellales</taxon>
        <taxon>Candidatus Entotheonellaceae</taxon>
        <taxon>Candidatus Entotheonella</taxon>
    </lineage>
</organism>
<evidence type="ECO:0000313" key="2">
    <source>
        <dbReference type="Proteomes" id="UP000019141"/>
    </source>
</evidence>
<evidence type="ECO:0008006" key="3">
    <source>
        <dbReference type="Google" id="ProtNLM"/>
    </source>
</evidence>
<dbReference type="Gene3D" id="3.40.50.450">
    <property type="match status" value="1"/>
</dbReference>
<dbReference type="PATRIC" id="fig|1429438.4.peg.2486"/>
<dbReference type="Proteomes" id="UP000019141">
    <property type="component" value="Unassembled WGS sequence"/>
</dbReference>
<dbReference type="InterPro" id="IPR052341">
    <property type="entry name" value="LOG_family_nucleotidases"/>
</dbReference>
<dbReference type="NCBIfam" id="TIGR00725">
    <property type="entry name" value="TIGR00725 family protein"/>
    <property type="match status" value="1"/>
</dbReference>
<dbReference type="InterPro" id="IPR005268">
    <property type="entry name" value="CHP00725"/>
</dbReference>
<gene>
    <name evidence="1" type="ORF">ETSY1_12395</name>
</gene>
<dbReference type="AlphaFoldDB" id="W4LPW7"/>
<keyword evidence="2" id="KW-1185">Reference proteome</keyword>
<dbReference type="HOGENOM" id="CLU_107614_1_1_7"/>
<sequence>MGMARRIVGVIGAGECDNAVSVMAEEVGRRLAERQYVVLTGGRTGVMEAASRGAKQAGGLTVGILPGNDPQDANPHVDIPIATGLQDARNAIIARASEILVAIAGEYGTLSEIALALKMGRRVIGLGTWHIAKAVQVVETPQQAVADVIRYFETH</sequence>
<dbReference type="InterPro" id="IPR041164">
    <property type="entry name" value="LDcluster4"/>
</dbReference>
<proteinExistence type="predicted"/>
<dbReference type="SUPFAM" id="SSF102405">
    <property type="entry name" value="MCP/YpsA-like"/>
    <property type="match status" value="1"/>
</dbReference>
<dbReference type="PANTHER" id="PTHR43393">
    <property type="entry name" value="CYTOKININ RIBOSIDE 5'-MONOPHOSPHATE PHOSPHORIBOHYDROLASE"/>
    <property type="match status" value="1"/>
</dbReference>
<reference evidence="1 2" key="1">
    <citation type="journal article" date="2014" name="Nature">
        <title>An environmental bacterial taxon with a large and distinct metabolic repertoire.</title>
        <authorList>
            <person name="Wilson M.C."/>
            <person name="Mori T."/>
            <person name="Ruckert C."/>
            <person name="Uria A.R."/>
            <person name="Helf M.J."/>
            <person name="Takada K."/>
            <person name="Gernert C."/>
            <person name="Steffens U.A."/>
            <person name="Heycke N."/>
            <person name="Schmitt S."/>
            <person name="Rinke C."/>
            <person name="Helfrich E.J."/>
            <person name="Brachmann A.O."/>
            <person name="Gurgui C."/>
            <person name="Wakimoto T."/>
            <person name="Kracht M."/>
            <person name="Crusemann M."/>
            <person name="Hentschel U."/>
            <person name="Abe I."/>
            <person name="Matsunaga S."/>
            <person name="Kalinowski J."/>
            <person name="Takeyama H."/>
            <person name="Piel J."/>
        </authorList>
    </citation>
    <scope>NUCLEOTIDE SEQUENCE [LARGE SCALE GENOMIC DNA]</scope>
    <source>
        <strain evidence="2">TSY1</strain>
    </source>
</reference>
<protein>
    <recommendedName>
        <fullName evidence="3">TIGR00725 family protein</fullName>
    </recommendedName>
</protein>